<dbReference type="AlphaFoldDB" id="A0A7R6SYU1"/>
<evidence type="ECO:0000313" key="3">
    <source>
        <dbReference type="EMBL" id="BBB33149.1"/>
    </source>
</evidence>
<gene>
    <name evidence="3" type="ORF">TTHT_1670</name>
</gene>
<dbReference type="InterPro" id="IPR029046">
    <property type="entry name" value="LolA/LolB/LppX"/>
</dbReference>
<evidence type="ECO:0000256" key="2">
    <source>
        <dbReference type="SAM" id="SignalP"/>
    </source>
</evidence>
<name>A0A7R6SYU1_9BACT</name>
<accession>A0A7R6SYU1</accession>
<dbReference type="CDD" id="cd16325">
    <property type="entry name" value="LolA"/>
    <property type="match status" value="1"/>
</dbReference>
<feature type="signal peptide" evidence="2">
    <location>
        <begin position="1"/>
        <end position="19"/>
    </location>
</feature>
<evidence type="ECO:0008006" key="5">
    <source>
        <dbReference type="Google" id="ProtNLM"/>
    </source>
</evidence>
<evidence type="ECO:0000313" key="4">
    <source>
        <dbReference type="Proteomes" id="UP000595564"/>
    </source>
</evidence>
<dbReference type="Proteomes" id="UP000595564">
    <property type="component" value="Chromosome"/>
</dbReference>
<keyword evidence="1 2" id="KW-0732">Signal</keyword>
<dbReference type="EMBL" id="AP017470">
    <property type="protein sequence ID" value="BBB33149.1"/>
    <property type="molecule type" value="Genomic_DNA"/>
</dbReference>
<dbReference type="InterPro" id="IPR004564">
    <property type="entry name" value="OM_lipoprot_carrier_LolA-like"/>
</dbReference>
<evidence type="ECO:0000256" key="1">
    <source>
        <dbReference type="ARBA" id="ARBA00022729"/>
    </source>
</evidence>
<reference evidence="3 4" key="1">
    <citation type="journal article" date="2012" name="Extremophiles">
        <title>Thermotomaculum hydrothermale gen. nov., sp. nov., a novel heterotrophic thermophile within the phylum Acidobacteria from a deep-sea hydrothermal vent chimney in the Southern Okinawa Trough.</title>
        <authorList>
            <person name="Izumi H."/>
            <person name="Nunoura T."/>
            <person name="Miyazaki M."/>
            <person name="Mino S."/>
            <person name="Toki T."/>
            <person name="Takai K."/>
            <person name="Sako Y."/>
            <person name="Sawabe T."/>
            <person name="Nakagawa S."/>
        </authorList>
    </citation>
    <scope>NUCLEOTIDE SEQUENCE [LARGE SCALE GENOMIC DNA]</scope>
    <source>
        <strain evidence="3 4">AC55</strain>
    </source>
</reference>
<protein>
    <recommendedName>
        <fullName evidence="5">Outer membrane lipoprotein carrier protein LolA</fullName>
    </recommendedName>
</protein>
<keyword evidence="4" id="KW-1185">Reference proteome</keyword>
<organism evidence="3 4">
    <name type="scientific">Thermotomaculum hydrothermale</name>
    <dbReference type="NCBI Taxonomy" id="981385"/>
    <lineage>
        <taxon>Bacteria</taxon>
        <taxon>Pseudomonadati</taxon>
        <taxon>Acidobacteriota</taxon>
        <taxon>Holophagae</taxon>
        <taxon>Thermotomaculales</taxon>
        <taxon>Thermotomaculaceae</taxon>
        <taxon>Thermotomaculum</taxon>
    </lineage>
</organism>
<feature type="chain" id="PRO_5032663506" description="Outer membrane lipoprotein carrier protein LolA" evidence="2">
    <location>
        <begin position="20"/>
        <end position="186"/>
    </location>
</feature>
<proteinExistence type="predicted"/>
<dbReference type="SUPFAM" id="SSF89392">
    <property type="entry name" value="Prokaryotic lipoproteins and lipoprotein localization factors"/>
    <property type="match status" value="1"/>
</dbReference>
<dbReference type="Pfam" id="PF03548">
    <property type="entry name" value="LolA"/>
    <property type="match status" value="1"/>
</dbReference>
<dbReference type="KEGG" id="thyd:TTHT_1670"/>
<dbReference type="PANTHER" id="PTHR35869:SF1">
    <property type="entry name" value="OUTER-MEMBRANE LIPOPROTEIN CARRIER PROTEIN"/>
    <property type="match status" value="1"/>
</dbReference>
<dbReference type="Gene3D" id="2.50.20.10">
    <property type="entry name" value="Lipoprotein localisation LolA/LolB/LppX"/>
    <property type="match status" value="1"/>
</dbReference>
<sequence>MTKAFFLVFLLLSQFPSSFLNLKSFKVDFVQKTQSPFFPEIEDKGFLVVDGCKFRFEYTTNDKRITVGDCKKIYQINKDDNSIIVLDYGKIKTNPFLSLLLDRSKLTQNFVIQKIEGEEHFYRLIPKTKTDDMPFTVLKVKLNNKEDKILMLEIIDETEQRTVYKFSNYIPGYKPDSSLFKVEAQK</sequence>
<dbReference type="RefSeq" id="WP_201327451.1">
    <property type="nucleotide sequence ID" value="NZ_AP017470.1"/>
</dbReference>
<dbReference type="PANTHER" id="PTHR35869">
    <property type="entry name" value="OUTER-MEMBRANE LIPOPROTEIN CARRIER PROTEIN"/>
    <property type="match status" value="1"/>
</dbReference>